<reference evidence="9 10" key="1">
    <citation type="journal article" date="2020" name="bioRxiv">
        <title>Sequence and annotation of 42 cannabis genomes reveals extensive copy number variation in cannabinoid synthesis and pathogen resistance genes.</title>
        <authorList>
            <person name="Mckernan K.J."/>
            <person name="Helbert Y."/>
            <person name="Kane L.T."/>
            <person name="Ebling H."/>
            <person name="Zhang L."/>
            <person name="Liu B."/>
            <person name="Eaton Z."/>
            <person name="Mclaughlin S."/>
            <person name="Kingan S."/>
            <person name="Baybayan P."/>
            <person name="Concepcion G."/>
            <person name="Jordan M."/>
            <person name="Riva A."/>
            <person name="Barbazuk W."/>
            <person name="Harkins T."/>
        </authorList>
    </citation>
    <scope>NUCLEOTIDE SEQUENCE [LARGE SCALE GENOMIC DNA]</scope>
    <source>
        <strain evidence="10">cv. Jamaican Lion 4</strain>
        <tissue evidence="9">Leaf</tissue>
    </source>
</reference>
<evidence type="ECO:0000256" key="2">
    <source>
        <dbReference type="ARBA" id="ARBA00009748"/>
    </source>
</evidence>
<dbReference type="InterPro" id="IPR016140">
    <property type="entry name" value="Bifunc_inhib/LTP/seed_store"/>
</dbReference>
<sequence>MDVSRWILEYLIRSPDNDRLPTRALSVLPIPNHDLRWKKILLLRTIECDVSDALVTESILQNLELVEALDSRQEEGAATAIVESMKAAYCAVALECTVKFLVSGGGKPGEKYLNAIDRIWRGRVCQLERSGKKSNLLTVDLKRCWDEVEKAVWDDGVCKKLLGMNTRNEAVRLVLEYLKEAWALMGPSFVEWAAKLSTYERGLARSGAVEGSENEHEVYRVVEMREPVASKLANPGGGLSVSGMLELASELRAREDVMEPGNDQVCDKDVDFAVTFHDSRPSTVVKEIQREKVVTRNKQVVFNKRRRGPVRISEVEDLDTNESENCNSIPTPEVNRVQETLKSSTQELRALVTDPLPEALQVAEGVASDLATKNVSHEHPVESQKETEADAATNASVEQSTRHVRSSDANLDKPSCSHQDNGTQPSLMARNSTAHTYEWDDSIDDDPDTSVKRSKLHLPSPKIKVVSPLKKYAPTKILKRRKVKRWSLLEEDTLRDGVNKYGRGNWKLILNSYSDIFEERTECLTIDQEQLYMLISFSHHQTTSLQQQHKMAGNKLNVVPLFQVMTLVVVCMLAEAPGRAEAATNITCEQVTNWLTPCISYGVFGGTVSPECCQGIKDLIAAKRTKDDMRASCSCIQKGAAMIPGIDYDRINNIPTLCGTSCHYKVYPSTDCSKHLETKIQWYQLDLYSVMTLVVVLMLAEAPDRAEAEASITCEQVTNWLTPCISYGVFGGTVSPECCQGIKDLNAAYYTKDDIRAACSCVQQGAAMIPGIDYDRINNIATLCGTSCPYKVYPSTDCSKVV</sequence>
<feature type="compositionally biased region" description="Polar residues" evidence="7">
    <location>
        <begin position="416"/>
        <end position="427"/>
    </location>
</feature>
<dbReference type="Gene3D" id="1.10.10.60">
    <property type="entry name" value="Homeodomain-like"/>
    <property type="match status" value="1"/>
</dbReference>
<proteinExistence type="inferred from homology"/>
<keyword evidence="3 6" id="KW-0813">Transport</keyword>
<dbReference type="Pfam" id="PF00234">
    <property type="entry name" value="Tryp_alpha_amyl"/>
    <property type="match status" value="2"/>
</dbReference>
<evidence type="ECO:0000256" key="5">
    <source>
        <dbReference type="ARBA" id="ARBA00023157"/>
    </source>
</evidence>
<dbReference type="InterPro" id="IPR009057">
    <property type="entry name" value="Homeodomain-like_sf"/>
</dbReference>
<accession>A0A7J6GEB8</accession>
<dbReference type="AlphaFoldDB" id="A0A7J6GEB8"/>
<dbReference type="InterPro" id="IPR000528">
    <property type="entry name" value="Plant_nsLTP"/>
</dbReference>
<evidence type="ECO:0000256" key="3">
    <source>
        <dbReference type="ARBA" id="ARBA00022448"/>
    </source>
</evidence>
<dbReference type="PANTHER" id="PTHR46993:SF6">
    <property type="entry name" value="MYB TRANSCRIPTION FACTOR"/>
    <property type="match status" value="1"/>
</dbReference>
<feature type="compositionally biased region" description="Basic and acidic residues" evidence="7">
    <location>
        <begin position="375"/>
        <end position="388"/>
    </location>
</feature>
<name>A0A7J6GEB8_CANSA</name>
<evidence type="ECO:0000259" key="8">
    <source>
        <dbReference type="SMART" id="SM00499"/>
    </source>
</evidence>
<dbReference type="GO" id="GO:0008289">
    <property type="term" value="F:lipid binding"/>
    <property type="evidence" value="ECO:0007669"/>
    <property type="project" value="UniProtKB-KW"/>
</dbReference>
<dbReference type="CDD" id="cd01960">
    <property type="entry name" value="nsLTP1"/>
    <property type="match status" value="2"/>
</dbReference>
<evidence type="ECO:0000256" key="7">
    <source>
        <dbReference type="SAM" id="MobiDB-lite"/>
    </source>
</evidence>
<dbReference type="SUPFAM" id="SSF47699">
    <property type="entry name" value="Bifunctional inhibitor/lipid-transfer protein/seed storage 2S albumin"/>
    <property type="match status" value="2"/>
</dbReference>
<evidence type="ECO:0000256" key="6">
    <source>
        <dbReference type="RuleBase" id="RU000628"/>
    </source>
</evidence>
<dbReference type="Gene3D" id="1.10.110.10">
    <property type="entry name" value="Plant lipid-transfer and hydrophobic proteins"/>
    <property type="match status" value="2"/>
</dbReference>
<dbReference type="SMART" id="SM00499">
    <property type="entry name" value="AAI"/>
    <property type="match status" value="2"/>
</dbReference>
<dbReference type="EMBL" id="JAATIQ010000118">
    <property type="protein sequence ID" value="KAF4380610.1"/>
    <property type="molecule type" value="Genomic_DNA"/>
</dbReference>
<keyword evidence="5" id="KW-1015">Disulfide bond</keyword>
<evidence type="ECO:0000256" key="4">
    <source>
        <dbReference type="ARBA" id="ARBA00023121"/>
    </source>
</evidence>
<comment type="similarity">
    <text evidence="2 6">Belongs to the plant LTP family.</text>
</comment>
<feature type="domain" description="Bifunctional inhibitor/plant lipid transfer protein/seed storage helical" evidence="8">
    <location>
        <begin position="714"/>
        <end position="798"/>
    </location>
</feature>
<keyword evidence="10" id="KW-1185">Reference proteome</keyword>
<feature type="region of interest" description="Disordered" evidence="7">
    <location>
        <begin position="374"/>
        <end position="427"/>
    </location>
</feature>
<dbReference type="InterPro" id="IPR036312">
    <property type="entry name" value="Bifun_inhib/LTP/seed_sf"/>
</dbReference>
<evidence type="ECO:0000313" key="10">
    <source>
        <dbReference type="Proteomes" id="UP000583929"/>
    </source>
</evidence>
<dbReference type="PRINTS" id="PR00382">
    <property type="entry name" value="LIPIDTRNSFER"/>
</dbReference>
<comment type="caution">
    <text evidence="9">The sequence shown here is derived from an EMBL/GenBank/DDBJ whole genome shotgun (WGS) entry which is preliminary data.</text>
</comment>
<comment type="function">
    <text evidence="1 6">Plant non-specific lipid-transfer proteins transfer phospholipids as well as galactolipids across membranes. May play a role in wax or cutin deposition in the cell walls of expanding epidermal cells and certain secretory tissues.</text>
</comment>
<dbReference type="PANTHER" id="PTHR46993">
    <property type="entry name" value="MYB TRANSCRIPTION FACTOR"/>
    <property type="match status" value="1"/>
</dbReference>
<evidence type="ECO:0000256" key="1">
    <source>
        <dbReference type="ARBA" id="ARBA00003211"/>
    </source>
</evidence>
<evidence type="ECO:0000313" key="9">
    <source>
        <dbReference type="EMBL" id="KAF4380610.1"/>
    </source>
</evidence>
<dbReference type="GO" id="GO:0006869">
    <property type="term" value="P:lipid transport"/>
    <property type="evidence" value="ECO:0007669"/>
    <property type="project" value="InterPro"/>
</dbReference>
<dbReference type="Proteomes" id="UP000583929">
    <property type="component" value="Unassembled WGS sequence"/>
</dbReference>
<organism evidence="9 10">
    <name type="scientific">Cannabis sativa</name>
    <name type="common">Hemp</name>
    <name type="synonym">Marijuana</name>
    <dbReference type="NCBI Taxonomy" id="3483"/>
    <lineage>
        <taxon>Eukaryota</taxon>
        <taxon>Viridiplantae</taxon>
        <taxon>Streptophyta</taxon>
        <taxon>Embryophyta</taxon>
        <taxon>Tracheophyta</taxon>
        <taxon>Spermatophyta</taxon>
        <taxon>Magnoliopsida</taxon>
        <taxon>eudicotyledons</taxon>
        <taxon>Gunneridae</taxon>
        <taxon>Pentapetalae</taxon>
        <taxon>rosids</taxon>
        <taxon>fabids</taxon>
        <taxon>Rosales</taxon>
        <taxon>Cannabaceae</taxon>
        <taxon>Cannabis</taxon>
    </lineage>
</organism>
<feature type="domain" description="Bifunctional inhibitor/plant lipid transfer protein/seed storage helical" evidence="8">
    <location>
        <begin position="588"/>
        <end position="672"/>
    </location>
</feature>
<dbReference type="CDD" id="cd11660">
    <property type="entry name" value="SANT_TRF"/>
    <property type="match status" value="1"/>
</dbReference>
<gene>
    <name evidence="9" type="ORF">G4B88_008761</name>
</gene>
<dbReference type="SUPFAM" id="SSF46689">
    <property type="entry name" value="Homeodomain-like"/>
    <property type="match status" value="1"/>
</dbReference>
<keyword evidence="4 6" id="KW-0446">Lipid-binding</keyword>
<protein>
    <recommendedName>
        <fullName evidence="6">Non-specific lipid-transfer protein</fullName>
    </recommendedName>
</protein>